<comment type="caution">
    <text evidence="1">The sequence shown here is derived from an EMBL/GenBank/DDBJ whole genome shotgun (WGS) entry which is preliminary data.</text>
</comment>
<gene>
    <name evidence="1" type="ORF">BDA99DRAFT_535119</name>
</gene>
<proteinExistence type="predicted"/>
<evidence type="ECO:0000313" key="2">
    <source>
        <dbReference type="Proteomes" id="UP001209540"/>
    </source>
</evidence>
<dbReference type="AlphaFoldDB" id="A0AAD5PGD6"/>
<protein>
    <submittedName>
        <fullName evidence="1">Uncharacterized protein</fullName>
    </submittedName>
</protein>
<reference evidence="1" key="1">
    <citation type="journal article" date="2022" name="IScience">
        <title>Evolution of zygomycete secretomes and the origins of terrestrial fungal ecologies.</title>
        <authorList>
            <person name="Chang Y."/>
            <person name="Wang Y."/>
            <person name="Mondo S."/>
            <person name="Ahrendt S."/>
            <person name="Andreopoulos W."/>
            <person name="Barry K."/>
            <person name="Beard J."/>
            <person name="Benny G.L."/>
            <person name="Blankenship S."/>
            <person name="Bonito G."/>
            <person name="Cuomo C."/>
            <person name="Desiro A."/>
            <person name="Gervers K.A."/>
            <person name="Hundley H."/>
            <person name="Kuo A."/>
            <person name="LaButti K."/>
            <person name="Lang B.F."/>
            <person name="Lipzen A."/>
            <person name="O'Donnell K."/>
            <person name="Pangilinan J."/>
            <person name="Reynolds N."/>
            <person name="Sandor L."/>
            <person name="Smith M.E."/>
            <person name="Tsang A."/>
            <person name="Grigoriev I.V."/>
            <person name="Stajich J.E."/>
            <person name="Spatafora J.W."/>
        </authorList>
    </citation>
    <scope>NUCLEOTIDE SEQUENCE</scope>
    <source>
        <strain evidence="1">RSA 2281</strain>
    </source>
</reference>
<sequence length="113" mass="12939">MRLLRDTAICCCGVYVSLVNWKIPKAAVLSGGYNVYMLDDHQTKYDLLIVCYNIFQPWPCIDQQHHAISNADVHLIFYYMLGKKKIEEMPIIDDLKATFMSSLNNAMSGLSLF</sequence>
<evidence type="ECO:0000313" key="1">
    <source>
        <dbReference type="EMBL" id="KAI9269042.1"/>
    </source>
</evidence>
<organism evidence="1 2">
    <name type="scientific">Phascolomyces articulosus</name>
    <dbReference type="NCBI Taxonomy" id="60185"/>
    <lineage>
        <taxon>Eukaryota</taxon>
        <taxon>Fungi</taxon>
        <taxon>Fungi incertae sedis</taxon>
        <taxon>Mucoromycota</taxon>
        <taxon>Mucoromycotina</taxon>
        <taxon>Mucoromycetes</taxon>
        <taxon>Mucorales</taxon>
        <taxon>Lichtheimiaceae</taxon>
        <taxon>Phascolomyces</taxon>
    </lineage>
</organism>
<dbReference type="Proteomes" id="UP001209540">
    <property type="component" value="Unassembled WGS sequence"/>
</dbReference>
<dbReference type="EMBL" id="JAIXMP010000008">
    <property type="protein sequence ID" value="KAI9269042.1"/>
    <property type="molecule type" value="Genomic_DNA"/>
</dbReference>
<reference evidence="1" key="2">
    <citation type="submission" date="2023-02" db="EMBL/GenBank/DDBJ databases">
        <authorList>
            <consortium name="DOE Joint Genome Institute"/>
            <person name="Mondo S.J."/>
            <person name="Chang Y."/>
            <person name="Wang Y."/>
            <person name="Ahrendt S."/>
            <person name="Andreopoulos W."/>
            <person name="Barry K."/>
            <person name="Beard J."/>
            <person name="Benny G.L."/>
            <person name="Blankenship S."/>
            <person name="Bonito G."/>
            <person name="Cuomo C."/>
            <person name="Desiro A."/>
            <person name="Gervers K.A."/>
            <person name="Hundley H."/>
            <person name="Kuo A."/>
            <person name="LaButti K."/>
            <person name="Lang B.F."/>
            <person name="Lipzen A."/>
            <person name="O'Donnell K."/>
            <person name="Pangilinan J."/>
            <person name="Reynolds N."/>
            <person name="Sandor L."/>
            <person name="Smith M.W."/>
            <person name="Tsang A."/>
            <person name="Grigoriev I.V."/>
            <person name="Stajich J.E."/>
            <person name="Spatafora J.W."/>
        </authorList>
    </citation>
    <scope>NUCLEOTIDE SEQUENCE</scope>
    <source>
        <strain evidence="1">RSA 2281</strain>
    </source>
</reference>
<keyword evidence="2" id="KW-1185">Reference proteome</keyword>
<accession>A0AAD5PGD6</accession>
<name>A0AAD5PGD6_9FUNG</name>